<evidence type="ECO:0000256" key="4">
    <source>
        <dbReference type="ARBA" id="ARBA00022705"/>
    </source>
</evidence>
<name>A0A3S1A6E5_ANAVA</name>
<dbReference type="InterPro" id="IPR005790">
    <property type="entry name" value="DNA_polIII_delta"/>
</dbReference>
<dbReference type="GO" id="GO:0003887">
    <property type="term" value="F:DNA-directed DNA polymerase activity"/>
    <property type="evidence" value="ECO:0007669"/>
    <property type="project" value="UniProtKB-KW"/>
</dbReference>
<evidence type="ECO:0000259" key="8">
    <source>
        <dbReference type="Pfam" id="PF21694"/>
    </source>
</evidence>
<evidence type="ECO:0000313" key="9">
    <source>
        <dbReference type="EMBL" id="RUS94539.1"/>
    </source>
</evidence>
<dbReference type="InterPro" id="IPR048466">
    <property type="entry name" value="DNA_pol3_delta-like_C"/>
</dbReference>
<protein>
    <recommendedName>
        <fullName evidence="1">DNA-directed DNA polymerase</fullName>
        <ecNumber evidence="1">2.7.7.7</ecNumber>
    </recommendedName>
</protein>
<keyword evidence="3" id="KW-0548">Nucleotidyltransferase</keyword>
<feature type="domain" description="DNA polymerase III delta subunit-like C-terminal" evidence="8">
    <location>
        <begin position="25"/>
        <end position="140"/>
    </location>
</feature>
<evidence type="ECO:0000256" key="5">
    <source>
        <dbReference type="ARBA" id="ARBA00022932"/>
    </source>
</evidence>
<dbReference type="AlphaFoldDB" id="A0A3S1A6E5"/>
<dbReference type="Pfam" id="PF21694">
    <property type="entry name" value="DNA_pol3_delta_C"/>
    <property type="match status" value="1"/>
</dbReference>
<dbReference type="SUPFAM" id="SSF48019">
    <property type="entry name" value="post-AAA+ oligomerization domain-like"/>
    <property type="match status" value="1"/>
</dbReference>
<accession>A0A3S1A6E5</accession>
<dbReference type="PANTHER" id="PTHR34388">
    <property type="entry name" value="DNA POLYMERASE III SUBUNIT DELTA"/>
    <property type="match status" value="1"/>
</dbReference>
<dbReference type="EC" id="2.7.7.7" evidence="1"/>
<keyword evidence="4" id="KW-0235">DNA replication</keyword>
<sequence>MYTETGTHGSNREVLGIIPHIDSNQLANAIRLGNIAQALEFGERLINCNEPALKITATLTTTFRTWLTVKQMIITGCQDDNKIAQLADVKNPKRLYYIRQEVANCCVNKLKNSLKMLLELELILKFGVDEKLALQTQIIKLCS</sequence>
<dbReference type="InterPro" id="IPR008921">
    <property type="entry name" value="DNA_pol3_clamp-load_cplx_C"/>
</dbReference>
<dbReference type="GO" id="GO:0009360">
    <property type="term" value="C:DNA polymerase III complex"/>
    <property type="evidence" value="ECO:0007669"/>
    <property type="project" value="TreeGrafter"/>
</dbReference>
<dbReference type="Gene3D" id="1.20.272.10">
    <property type="match status" value="1"/>
</dbReference>
<dbReference type="EMBL" id="RSCM01000013">
    <property type="protein sequence ID" value="RUS94539.1"/>
    <property type="molecule type" value="Genomic_DNA"/>
</dbReference>
<organism evidence="9 10">
    <name type="scientific">Trichormus variabilis SAG 1403-4b</name>
    <dbReference type="NCBI Taxonomy" id="447716"/>
    <lineage>
        <taxon>Bacteria</taxon>
        <taxon>Bacillati</taxon>
        <taxon>Cyanobacteriota</taxon>
        <taxon>Cyanophyceae</taxon>
        <taxon>Nostocales</taxon>
        <taxon>Nostocaceae</taxon>
        <taxon>Trichormus</taxon>
    </lineage>
</organism>
<keyword evidence="10" id="KW-1185">Reference proteome</keyword>
<evidence type="ECO:0000256" key="1">
    <source>
        <dbReference type="ARBA" id="ARBA00012417"/>
    </source>
</evidence>
<evidence type="ECO:0000256" key="6">
    <source>
        <dbReference type="ARBA" id="ARBA00034754"/>
    </source>
</evidence>
<dbReference type="PANTHER" id="PTHR34388:SF1">
    <property type="entry name" value="DNA POLYMERASE III SUBUNIT DELTA"/>
    <property type="match status" value="1"/>
</dbReference>
<comment type="caution">
    <text evidence="9">The sequence shown here is derived from an EMBL/GenBank/DDBJ whole genome shotgun (WGS) entry which is preliminary data.</text>
</comment>
<keyword evidence="2" id="KW-0808">Transferase</keyword>
<evidence type="ECO:0000256" key="3">
    <source>
        <dbReference type="ARBA" id="ARBA00022695"/>
    </source>
</evidence>
<evidence type="ECO:0000256" key="2">
    <source>
        <dbReference type="ARBA" id="ARBA00022679"/>
    </source>
</evidence>
<comment type="similarity">
    <text evidence="6">Belongs to the DNA polymerase HolA subunit family.</text>
</comment>
<comment type="catalytic activity">
    <reaction evidence="7">
        <text>DNA(n) + a 2'-deoxyribonucleoside 5'-triphosphate = DNA(n+1) + diphosphate</text>
        <dbReference type="Rhea" id="RHEA:22508"/>
        <dbReference type="Rhea" id="RHEA-COMP:17339"/>
        <dbReference type="Rhea" id="RHEA-COMP:17340"/>
        <dbReference type="ChEBI" id="CHEBI:33019"/>
        <dbReference type="ChEBI" id="CHEBI:61560"/>
        <dbReference type="ChEBI" id="CHEBI:173112"/>
        <dbReference type="EC" id="2.7.7.7"/>
    </reaction>
</comment>
<evidence type="ECO:0000256" key="7">
    <source>
        <dbReference type="ARBA" id="ARBA00049244"/>
    </source>
</evidence>
<keyword evidence="5" id="KW-0239">DNA-directed DNA polymerase</keyword>
<proteinExistence type="inferred from homology"/>
<dbReference type="Proteomes" id="UP000276103">
    <property type="component" value="Unassembled WGS sequence"/>
</dbReference>
<gene>
    <name evidence="9" type="ORF">DSM107003_36680</name>
</gene>
<evidence type="ECO:0000313" key="10">
    <source>
        <dbReference type="Proteomes" id="UP000276103"/>
    </source>
</evidence>
<reference evidence="9 10" key="1">
    <citation type="journal article" date="2019" name="Genome Biol. Evol.">
        <title>Day and night: Metabolic profiles and evolutionary relationships of six axenic non-marine cyanobacteria.</title>
        <authorList>
            <person name="Will S.E."/>
            <person name="Henke P."/>
            <person name="Boedeker C."/>
            <person name="Huang S."/>
            <person name="Brinkmann H."/>
            <person name="Rohde M."/>
            <person name="Jarek M."/>
            <person name="Friedl T."/>
            <person name="Seufert S."/>
            <person name="Schumacher M."/>
            <person name="Overmann J."/>
            <person name="Neumann-Schaal M."/>
            <person name="Petersen J."/>
        </authorList>
    </citation>
    <scope>NUCLEOTIDE SEQUENCE [LARGE SCALE GENOMIC DNA]</scope>
    <source>
        <strain evidence="9 10">SAG 1403-4b</strain>
    </source>
</reference>
<dbReference type="GO" id="GO:0003677">
    <property type="term" value="F:DNA binding"/>
    <property type="evidence" value="ECO:0007669"/>
    <property type="project" value="InterPro"/>
</dbReference>
<dbReference type="GO" id="GO:0006261">
    <property type="term" value="P:DNA-templated DNA replication"/>
    <property type="evidence" value="ECO:0007669"/>
    <property type="project" value="TreeGrafter"/>
</dbReference>